<keyword evidence="4" id="KW-1185">Reference proteome</keyword>
<dbReference type="Proteomes" id="UP000323164">
    <property type="component" value="Unassembled WGS sequence"/>
</dbReference>
<organism evidence="3 4">
    <name type="scientific">Cognatilysobacter lacus</name>
    <dbReference type="NCBI Taxonomy" id="1643323"/>
    <lineage>
        <taxon>Bacteria</taxon>
        <taxon>Pseudomonadati</taxon>
        <taxon>Pseudomonadota</taxon>
        <taxon>Gammaproteobacteria</taxon>
        <taxon>Lysobacterales</taxon>
        <taxon>Lysobacteraceae</taxon>
        <taxon>Cognatilysobacter</taxon>
    </lineage>
</organism>
<dbReference type="PANTHER" id="PTHR37533">
    <property type="entry name" value="FLAGELLAR HOOK-LENGTH CONTROL PROTEIN"/>
    <property type="match status" value="1"/>
</dbReference>
<feature type="domain" description="Flagellar hook-length control protein-like C-terminal" evidence="2">
    <location>
        <begin position="323"/>
        <end position="403"/>
    </location>
</feature>
<comment type="caution">
    <text evidence="3">The sequence shown here is derived from an EMBL/GenBank/DDBJ whole genome shotgun (WGS) entry which is preliminary data.</text>
</comment>
<dbReference type="EMBL" id="VTRV01000029">
    <property type="protein sequence ID" value="TZF90701.1"/>
    <property type="molecule type" value="Genomic_DNA"/>
</dbReference>
<name>A0A5D8Z7D4_9GAMM</name>
<reference evidence="3 4" key="1">
    <citation type="submission" date="2019-08" db="EMBL/GenBank/DDBJ databases">
        <title>Draft genome sequence of Lysobacter sp. UKS-15.</title>
        <authorList>
            <person name="Im W.-T."/>
        </authorList>
    </citation>
    <scope>NUCLEOTIDE SEQUENCE [LARGE SCALE GENOMIC DNA]</scope>
    <source>
        <strain evidence="3 4">UKS-15</strain>
    </source>
</reference>
<feature type="compositionally biased region" description="Basic and acidic residues" evidence="1">
    <location>
        <begin position="16"/>
        <end position="26"/>
    </location>
</feature>
<feature type="compositionally biased region" description="Basic and acidic residues" evidence="1">
    <location>
        <begin position="35"/>
        <end position="62"/>
    </location>
</feature>
<feature type="region of interest" description="Disordered" evidence="1">
    <location>
        <begin position="1"/>
        <end position="153"/>
    </location>
</feature>
<dbReference type="CDD" id="cd17470">
    <property type="entry name" value="T3SS_Flik_C"/>
    <property type="match status" value="1"/>
</dbReference>
<feature type="compositionally biased region" description="Low complexity" evidence="1">
    <location>
        <begin position="70"/>
        <end position="97"/>
    </location>
</feature>
<gene>
    <name evidence="3" type="ORF">FW784_04160</name>
</gene>
<evidence type="ECO:0000313" key="3">
    <source>
        <dbReference type="EMBL" id="TZF90701.1"/>
    </source>
</evidence>
<feature type="region of interest" description="Disordered" evidence="1">
    <location>
        <begin position="392"/>
        <end position="430"/>
    </location>
</feature>
<dbReference type="InterPro" id="IPR038610">
    <property type="entry name" value="FliK-like_C_sf"/>
</dbReference>
<sequence>MNIDRSLPQPVVAKPADARVESKSLDPGRPAFSLPHEDVAKLPVDEKRAWSQRRNDAHDRTTGEPPRAQATSDAADTETPTATTTRDDAQAAQAADTKPQEGPNAAARRAARDARSSGEPNDTNAARSDAATASSKPLAADSANRVPAPSDATTDLPDRMLALLSGDALAAAFTSAGVATAVPTASESTVAAAPTSPATTPAPLSAGPLARIDAGATGATAKPGPAAASLANAAPASATVSMSSTSTSSAGGDTFAALAALVDRPRGTTSPDATPDGTASAIALPLARGLDAVQGATRANAVEAPAPLPLMLNANFDDGLGARVVWMAEQRIDHAQIRVSPEALGPIDIRLQVDGHRVSAQFHAANADVRQALESGMDRLRDMLGRQGMELGQAQVGSGSRQDRSGGGSGPAMRDDAATGGDATSSEPTVTRVALLRSRGLLDEYA</sequence>
<accession>A0A5D8Z7D4</accession>
<dbReference type="OrthoDB" id="1792985at2"/>
<dbReference type="AlphaFoldDB" id="A0A5D8Z7D4"/>
<evidence type="ECO:0000256" key="1">
    <source>
        <dbReference type="SAM" id="MobiDB-lite"/>
    </source>
</evidence>
<dbReference type="PANTHER" id="PTHR37533:SF2">
    <property type="entry name" value="FLAGELLAR HOOK-LENGTH CONTROL PROTEIN"/>
    <property type="match status" value="1"/>
</dbReference>
<evidence type="ECO:0000313" key="4">
    <source>
        <dbReference type="Proteomes" id="UP000323164"/>
    </source>
</evidence>
<feature type="compositionally biased region" description="Polar residues" evidence="1">
    <location>
        <begin position="118"/>
        <end position="135"/>
    </location>
</feature>
<dbReference type="Gene3D" id="3.30.750.140">
    <property type="match status" value="1"/>
</dbReference>
<dbReference type="Pfam" id="PF02120">
    <property type="entry name" value="Flg_hook"/>
    <property type="match status" value="1"/>
</dbReference>
<protein>
    <recommendedName>
        <fullName evidence="2">Flagellar hook-length control protein-like C-terminal domain-containing protein</fullName>
    </recommendedName>
</protein>
<feature type="region of interest" description="Disordered" evidence="1">
    <location>
        <begin position="190"/>
        <end position="209"/>
    </location>
</feature>
<dbReference type="InterPro" id="IPR021136">
    <property type="entry name" value="Flagellar_hook_control-like_C"/>
</dbReference>
<proteinExistence type="predicted"/>
<evidence type="ECO:0000259" key="2">
    <source>
        <dbReference type="Pfam" id="PF02120"/>
    </source>
</evidence>
<dbReference type="InterPro" id="IPR052563">
    <property type="entry name" value="FliK"/>
</dbReference>